<dbReference type="Pfam" id="PF00481">
    <property type="entry name" value="PP2C"/>
    <property type="match status" value="1"/>
</dbReference>
<evidence type="ECO:0000259" key="2">
    <source>
        <dbReference type="PROSITE" id="PS51746"/>
    </source>
</evidence>
<dbReference type="PROSITE" id="PS00108">
    <property type="entry name" value="PROTEIN_KINASE_ST"/>
    <property type="match status" value="1"/>
</dbReference>
<dbReference type="GO" id="GO:0004672">
    <property type="term" value="F:protein kinase activity"/>
    <property type="evidence" value="ECO:0007669"/>
    <property type="project" value="InterPro"/>
</dbReference>
<dbReference type="SMART" id="SM00220">
    <property type="entry name" value="S_TKc"/>
    <property type="match status" value="1"/>
</dbReference>
<comment type="caution">
    <text evidence="3">The sequence shown here is derived from an EMBL/GenBank/DDBJ whole genome shotgun (WGS) entry which is preliminary data.</text>
</comment>
<accession>A0A2R5GM20</accession>
<dbReference type="SUPFAM" id="SSF81606">
    <property type="entry name" value="PP2C-like"/>
    <property type="match status" value="1"/>
</dbReference>
<dbReference type="CDD" id="cd00143">
    <property type="entry name" value="PP2Cc"/>
    <property type="match status" value="1"/>
</dbReference>
<evidence type="ECO:0000313" key="4">
    <source>
        <dbReference type="Proteomes" id="UP000241890"/>
    </source>
</evidence>
<dbReference type="InterPro" id="IPR000719">
    <property type="entry name" value="Prot_kinase_dom"/>
</dbReference>
<evidence type="ECO:0000313" key="3">
    <source>
        <dbReference type="EMBL" id="GBG31942.1"/>
    </source>
</evidence>
<dbReference type="PROSITE" id="PS51746">
    <property type="entry name" value="PPM_2"/>
    <property type="match status" value="1"/>
</dbReference>
<dbReference type="InParanoid" id="A0A2R5GM20"/>
<keyword evidence="3" id="KW-0808">Transferase</keyword>
<dbReference type="OrthoDB" id="10264738at2759"/>
<dbReference type="SUPFAM" id="SSF56112">
    <property type="entry name" value="Protein kinase-like (PK-like)"/>
    <property type="match status" value="1"/>
</dbReference>
<name>A0A2R5GM20_9STRA</name>
<dbReference type="InterPro" id="IPR015655">
    <property type="entry name" value="PP2C"/>
</dbReference>
<gene>
    <name evidence="3" type="ORF">FCC1311_081672</name>
</gene>
<keyword evidence="3" id="KW-0418">Kinase</keyword>
<dbReference type="GO" id="GO:0004722">
    <property type="term" value="F:protein serine/threonine phosphatase activity"/>
    <property type="evidence" value="ECO:0007669"/>
    <property type="project" value="InterPro"/>
</dbReference>
<evidence type="ECO:0000259" key="1">
    <source>
        <dbReference type="PROSITE" id="PS50011"/>
    </source>
</evidence>
<dbReference type="InterPro" id="IPR011009">
    <property type="entry name" value="Kinase-like_dom_sf"/>
</dbReference>
<sequence length="690" mass="74448">MGLPVEELTNLDGLELGAQLHRSNENVCFHAKFRGEPAVVKRLILSRADSLDKFEEEVRMLLRPEYREHMVVPLAIVRCPPHYSIVLPLMENGSLSTIMARNVLPLELIVCFAVDAARALAAFHKTGFVHRDIKSANILVDSAWRARLTDLGSVERAGELDDNGQIIRQITDTARLAQPSGGFHKSIMDGTTLGYTAPEVLRNSPAIQASDVYGLGMTFAEMLTGTPPYVGMEKEDADMHTVMDASYSEHALIMAICMDHLRPGLVTVSEKPGMPVELIDLIREMWHPNILTRPTAAAVVERLEAIATRAGFDLSSDNARQEYARHVEEVKQDGGQQGVNAKLMAEAMGMAPPPAGAQQGYQVHDVPTVPLTNPNGMDVDEDVEMTSGDASVSGAGNQVKSNSSVLVGAFATSGRRGADKMEDRHAVSHYSLGDGRGELSVITVFDGHGGPTCSHFANTYLGPRIGAQLAMGNFPDEAARRATVAREFVAVDEAFRKGPIADKSGCTALAAVVWQPEKAARPNHIRMLFANAGDCRAVLCRTENGVDRAVRLTQDHNAASASEQDRIRAAGGTIQMTRDGKLRVNGHIQVTRALGDAAMKPYGVTAEPEIFEYSFDATGGDDFIILATDGVWDTLSDEAACLAVRNTAKECGLAAKRIGGDALNAGSSDNISVVVIFLKNFNQHQDVIYV</sequence>
<organism evidence="3 4">
    <name type="scientific">Hondaea fermentalgiana</name>
    <dbReference type="NCBI Taxonomy" id="2315210"/>
    <lineage>
        <taxon>Eukaryota</taxon>
        <taxon>Sar</taxon>
        <taxon>Stramenopiles</taxon>
        <taxon>Bigyra</taxon>
        <taxon>Labyrinthulomycetes</taxon>
        <taxon>Thraustochytrida</taxon>
        <taxon>Thraustochytriidae</taxon>
        <taxon>Hondaea</taxon>
    </lineage>
</organism>
<dbReference type="PROSITE" id="PS50011">
    <property type="entry name" value="PROTEIN_KINASE_DOM"/>
    <property type="match status" value="1"/>
</dbReference>
<feature type="domain" description="PPM-type phosphatase" evidence="2">
    <location>
        <begin position="406"/>
        <end position="678"/>
    </location>
</feature>
<dbReference type="InterPro" id="IPR008271">
    <property type="entry name" value="Ser/Thr_kinase_AS"/>
</dbReference>
<dbReference type="Proteomes" id="UP000241890">
    <property type="component" value="Unassembled WGS sequence"/>
</dbReference>
<dbReference type="Gene3D" id="1.10.510.10">
    <property type="entry name" value="Transferase(Phosphotransferase) domain 1"/>
    <property type="match status" value="1"/>
</dbReference>
<dbReference type="PANTHER" id="PTHR47992">
    <property type="entry name" value="PROTEIN PHOSPHATASE"/>
    <property type="match status" value="1"/>
</dbReference>
<dbReference type="InterPro" id="IPR036457">
    <property type="entry name" value="PPM-type-like_dom_sf"/>
</dbReference>
<dbReference type="Gene3D" id="3.60.40.10">
    <property type="entry name" value="PPM-type phosphatase domain"/>
    <property type="match status" value="1"/>
</dbReference>
<protein>
    <submittedName>
        <fullName evidence="3">Protein kinase and PP2C-like domain-containing protein</fullName>
    </submittedName>
</protein>
<reference evidence="3 4" key="1">
    <citation type="submission" date="2017-12" db="EMBL/GenBank/DDBJ databases">
        <title>Sequencing, de novo assembly and annotation of complete genome of a new Thraustochytrid species, strain FCC1311.</title>
        <authorList>
            <person name="Sedici K."/>
            <person name="Godart F."/>
            <person name="Aiese Cigliano R."/>
            <person name="Sanseverino W."/>
            <person name="Barakat M."/>
            <person name="Ortet P."/>
            <person name="Marechal E."/>
            <person name="Cagnac O."/>
            <person name="Amato A."/>
        </authorList>
    </citation>
    <scope>NUCLEOTIDE SEQUENCE [LARGE SCALE GENOMIC DNA]</scope>
</reference>
<dbReference type="InterPro" id="IPR001932">
    <property type="entry name" value="PPM-type_phosphatase-like_dom"/>
</dbReference>
<dbReference type="Pfam" id="PF00069">
    <property type="entry name" value="Pkinase"/>
    <property type="match status" value="1"/>
</dbReference>
<dbReference type="AlphaFoldDB" id="A0A2R5GM20"/>
<dbReference type="GO" id="GO:0005524">
    <property type="term" value="F:ATP binding"/>
    <property type="evidence" value="ECO:0007669"/>
    <property type="project" value="InterPro"/>
</dbReference>
<feature type="domain" description="Protein kinase" evidence="1">
    <location>
        <begin position="14"/>
        <end position="306"/>
    </location>
</feature>
<proteinExistence type="predicted"/>
<keyword evidence="4" id="KW-1185">Reference proteome</keyword>
<dbReference type="EMBL" id="BEYU01000110">
    <property type="protein sequence ID" value="GBG31942.1"/>
    <property type="molecule type" value="Genomic_DNA"/>
</dbReference>
<dbReference type="SMART" id="SM00332">
    <property type="entry name" value="PP2Cc"/>
    <property type="match status" value="1"/>
</dbReference>